<sequence>MGLGEALRKAMDKIGNAGAIDKDTVKEAVKEMQRALIAANVDVTTVLSLSKKIEEKAFKEPPKGVTQREYIIKVTYDSLVEILGGKTAPEHPKKILLCGLFGSGKTTAAGKLAHYYKKRGHKVGVIAADTYRPAAYEQLQTNAKLAGAEFFGIKTETNAGKVVKEGVKELEKKCDIIICDSAGRSGLDDELVKEIQEIDKALNAEEKWLVIGADIGNLAKKQAQAFHKAVGVNGVIITRMDGSSKGGGALVACNETGASVYFISTGEKQ</sequence>
<evidence type="ECO:0000259" key="4">
    <source>
        <dbReference type="SMART" id="SM00382"/>
    </source>
</evidence>
<evidence type="ECO:0000256" key="2">
    <source>
        <dbReference type="ARBA" id="ARBA00022741"/>
    </source>
</evidence>
<dbReference type="SMART" id="SM00963">
    <property type="entry name" value="SRP54_N"/>
    <property type="match status" value="1"/>
</dbReference>
<dbReference type="InterPro" id="IPR042101">
    <property type="entry name" value="SRP54_N_sf"/>
</dbReference>
<dbReference type="Pfam" id="PF02881">
    <property type="entry name" value="SRP54_N"/>
    <property type="match status" value="1"/>
</dbReference>
<dbReference type="InterPro" id="IPR013822">
    <property type="entry name" value="Signal_recog_particl_SRP54_hlx"/>
</dbReference>
<comment type="caution">
    <text evidence="7">The sequence shown here is derived from an EMBL/GenBank/DDBJ whole genome shotgun (WGS) entry which is preliminary data.</text>
</comment>
<dbReference type="SMART" id="SM00382">
    <property type="entry name" value="AAA"/>
    <property type="match status" value="1"/>
</dbReference>
<evidence type="ECO:0000313" key="7">
    <source>
        <dbReference type="EMBL" id="NMA44750.1"/>
    </source>
</evidence>
<dbReference type="SUPFAM" id="SSF52540">
    <property type="entry name" value="P-loop containing nucleoside triphosphate hydrolases"/>
    <property type="match status" value="1"/>
</dbReference>
<dbReference type="SUPFAM" id="SSF47364">
    <property type="entry name" value="Domain of the SRP/SRP receptor G-proteins"/>
    <property type="match status" value="1"/>
</dbReference>
<dbReference type="InterPro" id="IPR022941">
    <property type="entry name" value="SRP54"/>
</dbReference>
<evidence type="ECO:0000256" key="3">
    <source>
        <dbReference type="ARBA" id="ARBA00023134"/>
    </source>
</evidence>
<feature type="domain" description="Signal recognition particle SRP54 helical bundle" evidence="6">
    <location>
        <begin position="1"/>
        <end position="83"/>
    </location>
</feature>
<dbReference type="Gene3D" id="1.20.120.140">
    <property type="entry name" value="Signal recognition particle SRP54, nucleotide-binding domain"/>
    <property type="match status" value="1"/>
</dbReference>
<keyword evidence="2" id="KW-0547">Nucleotide-binding</keyword>
<dbReference type="GO" id="GO:0048500">
    <property type="term" value="C:signal recognition particle"/>
    <property type="evidence" value="ECO:0007669"/>
    <property type="project" value="InterPro"/>
</dbReference>
<dbReference type="AlphaFoldDB" id="A0A7K4BZR4"/>
<dbReference type="GO" id="GO:0005525">
    <property type="term" value="F:GTP binding"/>
    <property type="evidence" value="ECO:0007669"/>
    <property type="project" value="UniProtKB-KW"/>
</dbReference>
<feature type="domain" description="SRP54-type proteins GTP-binding" evidence="5">
    <location>
        <begin position="92"/>
        <end position="269"/>
    </location>
</feature>
<evidence type="ECO:0000313" key="8">
    <source>
        <dbReference type="Proteomes" id="UP000526302"/>
    </source>
</evidence>
<feature type="non-terminal residue" evidence="7">
    <location>
        <position position="269"/>
    </location>
</feature>
<feature type="domain" description="AAA+ ATPase" evidence="4">
    <location>
        <begin position="91"/>
        <end position="262"/>
    </location>
</feature>
<dbReference type="Gene3D" id="3.40.50.300">
    <property type="entry name" value="P-loop containing nucleotide triphosphate hydrolases"/>
    <property type="match status" value="1"/>
</dbReference>
<evidence type="ECO:0000256" key="1">
    <source>
        <dbReference type="ARBA" id="ARBA00004496"/>
    </source>
</evidence>
<evidence type="ECO:0000259" key="5">
    <source>
        <dbReference type="SMART" id="SM00962"/>
    </source>
</evidence>
<reference evidence="7 8" key="1">
    <citation type="journal article" date="2020" name="Biotechnol. Biofuels">
        <title>New insights from the biogas microbiome by comprehensive genome-resolved metagenomics of nearly 1600 species originating from multiple anaerobic digesters.</title>
        <authorList>
            <person name="Campanaro S."/>
            <person name="Treu L."/>
            <person name="Rodriguez-R L.M."/>
            <person name="Kovalovszki A."/>
            <person name="Ziels R.M."/>
            <person name="Maus I."/>
            <person name="Zhu X."/>
            <person name="Kougias P.G."/>
            <person name="Basile A."/>
            <person name="Luo G."/>
            <person name="Schluter A."/>
            <person name="Konstantinidis K.T."/>
            <person name="Angelidaki I."/>
        </authorList>
    </citation>
    <scope>NUCLEOTIDE SEQUENCE [LARGE SCALE GENOMIC DNA]</scope>
    <source>
        <strain evidence="7">AS22ysBPME_79</strain>
    </source>
</reference>
<proteinExistence type="predicted"/>
<dbReference type="SMART" id="SM00962">
    <property type="entry name" value="SRP54"/>
    <property type="match status" value="1"/>
</dbReference>
<dbReference type="InterPro" id="IPR003593">
    <property type="entry name" value="AAA+_ATPase"/>
</dbReference>
<dbReference type="PANTHER" id="PTHR11564">
    <property type="entry name" value="SIGNAL RECOGNITION PARTICLE 54K PROTEIN SRP54"/>
    <property type="match status" value="1"/>
</dbReference>
<comment type="subcellular location">
    <subcellularLocation>
        <location evidence="1">Cytoplasm</location>
    </subcellularLocation>
</comment>
<dbReference type="Proteomes" id="UP000526302">
    <property type="component" value="Unassembled WGS sequence"/>
</dbReference>
<gene>
    <name evidence="7" type="ORF">GX950_03000</name>
</gene>
<dbReference type="PANTHER" id="PTHR11564:SF5">
    <property type="entry name" value="SIGNAL RECOGNITION PARTICLE SUBUNIT SRP54"/>
    <property type="match status" value="1"/>
</dbReference>
<evidence type="ECO:0000259" key="6">
    <source>
        <dbReference type="SMART" id="SM00963"/>
    </source>
</evidence>
<dbReference type="GO" id="GO:0003924">
    <property type="term" value="F:GTPase activity"/>
    <property type="evidence" value="ECO:0007669"/>
    <property type="project" value="InterPro"/>
</dbReference>
<dbReference type="InterPro" id="IPR000897">
    <property type="entry name" value="SRP54_GTPase_dom"/>
</dbReference>
<dbReference type="InterPro" id="IPR027417">
    <property type="entry name" value="P-loop_NTPase"/>
</dbReference>
<protein>
    <submittedName>
        <fullName evidence="7">Signal recognition particle protein Srp19</fullName>
    </submittedName>
</protein>
<dbReference type="Pfam" id="PF00448">
    <property type="entry name" value="SRP54"/>
    <property type="match status" value="1"/>
</dbReference>
<dbReference type="GO" id="GO:0006614">
    <property type="term" value="P:SRP-dependent cotranslational protein targeting to membrane"/>
    <property type="evidence" value="ECO:0007669"/>
    <property type="project" value="InterPro"/>
</dbReference>
<name>A0A7K4BZR4_9ARCH</name>
<dbReference type="InterPro" id="IPR036225">
    <property type="entry name" value="SRP/SRP_N"/>
</dbReference>
<accession>A0A7K4BZR4</accession>
<dbReference type="EMBL" id="JAAZKV010000021">
    <property type="protein sequence ID" value="NMA44750.1"/>
    <property type="molecule type" value="Genomic_DNA"/>
</dbReference>
<keyword evidence="3" id="KW-0342">GTP-binding</keyword>
<organism evidence="7 8">
    <name type="scientific">Candidatus Iainarchaeum sp</name>
    <dbReference type="NCBI Taxonomy" id="3101447"/>
    <lineage>
        <taxon>Archaea</taxon>
        <taxon>Candidatus Iainarchaeota</taxon>
        <taxon>Candidatus Iainarchaeia</taxon>
        <taxon>Candidatus Iainarchaeales</taxon>
        <taxon>Candidatus Iainarchaeaceae</taxon>
        <taxon>Candidatus Iainarchaeum</taxon>
    </lineage>
</organism>